<accession>A0A9P5NBZ7</accession>
<gene>
    <name evidence="1" type="ORF">CPB84DRAFT_1852084</name>
</gene>
<evidence type="ECO:0000313" key="2">
    <source>
        <dbReference type="Proteomes" id="UP000724874"/>
    </source>
</evidence>
<dbReference type="EMBL" id="JADNYJ010000148">
    <property type="protein sequence ID" value="KAF8879539.1"/>
    <property type="molecule type" value="Genomic_DNA"/>
</dbReference>
<organism evidence="1 2">
    <name type="scientific">Gymnopilus junonius</name>
    <name type="common">Spectacular rustgill mushroom</name>
    <name type="synonym">Gymnopilus spectabilis subsp. junonius</name>
    <dbReference type="NCBI Taxonomy" id="109634"/>
    <lineage>
        <taxon>Eukaryota</taxon>
        <taxon>Fungi</taxon>
        <taxon>Dikarya</taxon>
        <taxon>Basidiomycota</taxon>
        <taxon>Agaricomycotina</taxon>
        <taxon>Agaricomycetes</taxon>
        <taxon>Agaricomycetidae</taxon>
        <taxon>Agaricales</taxon>
        <taxon>Agaricineae</taxon>
        <taxon>Hymenogastraceae</taxon>
        <taxon>Gymnopilus</taxon>
    </lineage>
</organism>
<evidence type="ECO:0000313" key="1">
    <source>
        <dbReference type="EMBL" id="KAF8879539.1"/>
    </source>
</evidence>
<dbReference type="AlphaFoldDB" id="A0A9P5NBZ7"/>
<sequence>MLMTSLLYPLDHPNVNVTDAPPTPYSTILLEIIQIHSFRTVLASNSCLDPSPIPTNNSPLSNLDSTKKSDHFSLCFNSTIHQHLDNLTDHRLHDFLYGAGSIDILTDIILPNVHRLRHLDCVLSNEDHSRFLLDLPEAVRQSLEDVDITFVNIWGRPTSTFVVHSRYTFAHRPSDSHQRPPNATCQIKLGLAPLHLNLPWTLMKKIDMGTTIIFPIHS</sequence>
<dbReference type="Proteomes" id="UP000724874">
    <property type="component" value="Unassembled WGS sequence"/>
</dbReference>
<reference evidence="1" key="1">
    <citation type="submission" date="2020-11" db="EMBL/GenBank/DDBJ databases">
        <authorList>
            <consortium name="DOE Joint Genome Institute"/>
            <person name="Ahrendt S."/>
            <person name="Riley R."/>
            <person name="Andreopoulos W."/>
            <person name="LaButti K."/>
            <person name="Pangilinan J."/>
            <person name="Ruiz-duenas F.J."/>
            <person name="Barrasa J.M."/>
            <person name="Sanchez-Garcia M."/>
            <person name="Camarero S."/>
            <person name="Miyauchi S."/>
            <person name="Serrano A."/>
            <person name="Linde D."/>
            <person name="Babiker R."/>
            <person name="Drula E."/>
            <person name="Ayuso-Fernandez I."/>
            <person name="Pacheco R."/>
            <person name="Padilla G."/>
            <person name="Ferreira P."/>
            <person name="Barriuso J."/>
            <person name="Kellner H."/>
            <person name="Castanera R."/>
            <person name="Alfaro M."/>
            <person name="Ramirez L."/>
            <person name="Pisabarro A.G."/>
            <person name="Kuo A."/>
            <person name="Tritt A."/>
            <person name="Lipzen A."/>
            <person name="He G."/>
            <person name="Yan M."/>
            <person name="Ng V."/>
            <person name="Cullen D."/>
            <person name="Martin F."/>
            <person name="Rosso M.-N."/>
            <person name="Henrissat B."/>
            <person name="Hibbett D."/>
            <person name="Martinez A.T."/>
            <person name="Grigoriev I.V."/>
        </authorList>
    </citation>
    <scope>NUCLEOTIDE SEQUENCE</scope>
    <source>
        <strain evidence="1">AH 44721</strain>
    </source>
</reference>
<keyword evidence="2" id="KW-1185">Reference proteome</keyword>
<proteinExistence type="predicted"/>
<comment type="caution">
    <text evidence="1">The sequence shown here is derived from an EMBL/GenBank/DDBJ whole genome shotgun (WGS) entry which is preliminary data.</text>
</comment>
<protein>
    <submittedName>
        <fullName evidence="1">Uncharacterized protein</fullName>
    </submittedName>
</protein>
<name>A0A9P5NBZ7_GYMJU</name>